<protein>
    <submittedName>
        <fullName evidence="2">Uncharacterized protein</fullName>
    </submittedName>
</protein>
<gene>
    <name evidence="2" type="ORF">ABDJ38_11300</name>
</gene>
<proteinExistence type="predicted"/>
<sequence length="48" mass="5831">MFSFLRRDRRIQPLEGPSMSQPIYRHFSHGPIQPMEQPGLFERLFSRR</sequence>
<evidence type="ECO:0000313" key="3">
    <source>
        <dbReference type="Proteomes" id="UP001484535"/>
    </source>
</evidence>
<reference evidence="2 3" key="1">
    <citation type="submission" date="2024-05" db="EMBL/GenBank/DDBJ databases">
        <authorList>
            <person name="Park S."/>
        </authorList>
    </citation>
    <scope>NUCLEOTIDE SEQUENCE [LARGE SCALE GENOMIC DNA]</scope>
    <source>
        <strain evidence="2 3">DGU5</strain>
    </source>
</reference>
<evidence type="ECO:0000313" key="2">
    <source>
        <dbReference type="EMBL" id="MEN7537759.1"/>
    </source>
</evidence>
<dbReference type="Proteomes" id="UP001484535">
    <property type="component" value="Unassembled WGS sequence"/>
</dbReference>
<comment type="caution">
    <text evidence="2">The sequence shown here is derived from an EMBL/GenBank/DDBJ whole genome shotgun (WGS) entry which is preliminary data.</text>
</comment>
<feature type="region of interest" description="Disordered" evidence="1">
    <location>
        <begin position="1"/>
        <end position="39"/>
    </location>
</feature>
<organism evidence="2 3">
    <name type="scientific">Aurantiacibacter flavus</name>
    <dbReference type="NCBI Taxonomy" id="3145232"/>
    <lineage>
        <taxon>Bacteria</taxon>
        <taxon>Pseudomonadati</taxon>
        <taxon>Pseudomonadota</taxon>
        <taxon>Alphaproteobacteria</taxon>
        <taxon>Sphingomonadales</taxon>
        <taxon>Erythrobacteraceae</taxon>
        <taxon>Aurantiacibacter</taxon>
    </lineage>
</organism>
<dbReference type="RefSeq" id="WP_346785198.1">
    <property type="nucleotide sequence ID" value="NZ_JBDLBR010000003.1"/>
</dbReference>
<accession>A0ABV0CY12</accession>
<keyword evidence="3" id="KW-1185">Reference proteome</keyword>
<name>A0ABV0CY12_9SPHN</name>
<dbReference type="EMBL" id="JBDLBR010000003">
    <property type="protein sequence ID" value="MEN7537759.1"/>
    <property type="molecule type" value="Genomic_DNA"/>
</dbReference>
<evidence type="ECO:0000256" key="1">
    <source>
        <dbReference type="SAM" id="MobiDB-lite"/>
    </source>
</evidence>